<sequence length="70" mass="7835">MGMWAEGGCWPAEYRPALAEEKAAEPRVAVAGFCVAIGVPRIRLLDEQQREDALRDSSCSETLTWKKRNL</sequence>
<accession>A0A834P892</accession>
<dbReference type="Proteomes" id="UP000600918">
    <property type="component" value="Unassembled WGS sequence"/>
</dbReference>
<organism evidence="1 2">
    <name type="scientific">Vespula pensylvanica</name>
    <name type="common">Western yellow jacket</name>
    <name type="synonym">Wasp</name>
    <dbReference type="NCBI Taxonomy" id="30213"/>
    <lineage>
        <taxon>Eukaryota</taxon>
        <taxon>Metazoa</taxon>
        <taxon>Ecdysozoa</taxon>
        <taxon>Arthropoda</taxon>
        <taxon>Hexapoda</taxon>
        <taxon>Insecta</taxon>
        <taxon>Pterygota</taxon>
        <taxon>Neoptera</taxon>
        <taxon>Endopterygota</taxon>
        <taxon>Hymenoptera</taxon>
        <taxon>Apocrita</taxon>
        <taxon>Aculeata</taxon>
        <taxon>Vespoidea</taxon>
        <taxon>Vespidae</taxon>
        <taxon>Vespinae</taxon>
        <taxon>Vespula</taxon>
    </lineage>
</organism>
<comment type="caution">
    <text evidence="1">The sequence shown here is derived from an EMBL/GenBank/DDBJ whole genome shotgun (WGS) entry which is preliminary data.</text>
</comment>
<keyword evidence="2" id="KW-1185">Reference proteome</keyword>
<dbReference type="AlphaFoldDB" id="A0A834P892"/>
<proteinExistence type="predicted"/>
<dbReference type="EMBL" id="JACSDY010000003">
    <property type="protein sequence ID" value="KAF7431878.1"/>
    <property type="molecule type" value="Genomic_DNA"/>
</dbReference>
<reference evidence="1" key="1">
    <citation type="journal article" date="2020" name="G3 (Bethesda)">
        <title>High-Quality Assemblies for Three Invasive Social Wasps from the &lt;i&gt;Vespula&lt;/i&gt; Genus.</title>
        <authorList>
            <person name="Harrop T.W.R."/>
            <person name="Guhlin J."/>
            <person name="McLaughlin G.M."/>
            <person name="Permina E."/>
            <person name="Stockwell P."/>
            <person name="Gilligan J."/>
            <person name="Le Lec M.F."/>
            <person name="Gruber M.A.M."/>
            <person name="Quinn O."/>
            <person name="Lovegrove M."/>
            <person name="Duncan E.J."/>
            <person name="Remnant E.J."/>
            <person name="Van Eeckhoven J."/>
            <person name="Graham B."/>
            <person name="Knapp R.A."/>
            <person name="Langford K.W."/>
            <person name="Kronenberg Z."/>
            <person name="Press M.O."/>
            <person name="Eacker S.M."/>
            <person name="Wilson-Rankin E.E."/>
            <person name="Purcell J."/>
            <person name="Lester P.J."/>
            <person name="Dearden P.K."/>
        </authorList>
    </citation>
    <scope>NUCLEOTIDE SEQUENCE</scope>
    <source>
        <strain evidence="1">Volc-1</strain>
    </source>
</reference>
<gene>
    <name evidence="1" type="ORF">H0235_004802</name>
</gene>
<evidence type="ECO:0000313" key="2">
    <source>
        <dbReference type="Proteomes" id="UP000600918"/>
    </source>
</evidence>
<name>A0A834P892_VESPE</name>
<protein>
    <submittedName>
        <fullName evidence="1">Uncharacterized protein</fullName>
    </submittedName>
</protein>
<evidence type="ECO:0000313" key="1">
    <source>
        <dbReference type="EMBL" id="KAF7431878.1"/>
    </source>
</evidence>